<name>A0A1A8Y186_9RHOO</name>
<evidence type="ECO:0000256" key="1">
    <source>
        <dbReference type="SAM" id="MobiDB-lite"/>
    </source>
</evidence>
<dbReference type="EMBL" id="FLQY01000370">
    <property type="protein sequence ID" value="SBT10782.1"/>
    <property type="molecule type" value="Genomic_DNA"/>
</dbReference>
<feature type="compositionally biased region" description="Low complexity" evidence="1">
    <location>
        <begin position="31"/>
        <end position="47"/>
    </location>
</feature>
<feature type="region of interest" description="Disordered" evidence="1">
    <location>
        <begin position="30"/>
        <end position="55"/>
    </location>
</feature>
<gene>
    <name evidence="2" type="ORF">PROAA_670008</name>
</gene>
<accession>A0A1A8Y186</accession>
<dbReference type="AlphaFoldDB" id="A0A1A8Y186"/>
<dbReference type="Proteomes" id="UP000199600">
    <property type="component" value="Unassembled WGS sequence"/>
</dbReference>
<protein>
    <submittedName>
        <fullName evidence="2">Uncharacterized protein</fullName>
    </submittedName>
</protein>
<evidence type="ECO:0000313" key="3">
    <source>
        <dbReference type="Proteomes" id="UP000199600"/>
    </source>
</evidence>
<evidence type="ECO:0000313" key="2">
    <source>
        <dbReference type="EMBL" id="SBT10782.1"/>
    </source>
</evidence>
<keyword evidence="3" id="KW-1185">Reference proteome</keyword>
<sequence length="55" mass="6334">MGLQWEFGWRNVRYIIAETRINEPKQHLGVEAAAKSHSSSEENSLYSDRQSVAQQ</sequence>
<organism evidence="2 3">
    <name type="scientific">Candidatus Propionivibrio aalborgensis</name>
    <dbReference type="NCBI Taxonomy" id="1860101"/>
    <lineage>
        <taxon>Bacteria</taxon>
        <taxon>Pseudomonadati</taxon>
        <taxon>Pseudomonadota</taxon>
        <taxon>Betaproteobacteria</taxon>
        <taxon>Rhodocyclales</taxon>
        <taxon>Rhodocyclaceae</taxon>
        <taxon>Propionivibrio</taxon>
    </lineage>
</organism>
<proteinExistence type="predicted"/>
<reference evidence="2 3" key="1">
    <citation type="submission" date="2016-06" db="EMBL/GenBank/DDBJ databases">
        <authorList>
            <person name="Kjaerup R.B."/>
            <person name="Dalgaard T.S."/>
            <person name="Juul-Madsen H.R."/>
        </authorList>
    </citation>
    <scope>NUCLEOTIDE SEQUENCE [LARGE SCALE GENOMIC DNA]</scope>
    <source>
        <strain evidence="2">2</strain>
    </source>
</reference>